<dbReference type="InterPro" id="IPR001406">
    <property type="entry name" value="PsdUridine_synth_TruA"/>
</dbReference>
<evidence type="ECO:0000256" key="5">
    <source>
        <dbReference type="PIRSR" id="PIRSR001430-1"/>
    </source>
</evidence>
<evidence type="ECO:0000256" key="2">
    <source>
        <dbReference type="ARBA" id="ARBA00022694"/>
    </source>
</evidence>
<comment type="catalytic activity">
    <reaction evidence="4 7">
        <text>uridine(38/39/40) in tRNA = pseudouridine(38/39/40) in tRNA</text>
        <dbReference type="Rhea" id="RHEA:22376"/>
        <dbReference type="Rhea" id="RHEA-COMP:10085"/>
        <dbReference type="Rhea" id="RHEA-COMP:10087"/>
        <dbReference type="ChEBI" id="CHEBI:65314"/>
        <dbReference type="ChEBI" id="CHEBI:65315"/>
        <dbReference type="EC" id="5.4.99.12"/>
    </reaction>
</comment>
<dbReference type="PANTHER" id="PTHR11142:SF0">
    <property type="entry name" value="TRNA PSEUDOURIDINE SYNTHASE-LIKE 1"/>
    <property type="match status" value="1"/>
</dbReference>
<evidence type="ECO:0000256" key="7">
    <source>
        <dbReference type="RuleBase" id="RU003792"/>
    </source>
</evidence>
<name>A0A346E152_9FLAO</name>
<dbReference type="SUPFAM" id="SSF55120">
    <property type="entry name" value="Pseudouridine synthase"/>
    <property type="match status" value="1"/>
</dbReference>
<evidence type="ECO:0000313" key="9">
    <source>
        <dbReference type="EMBL" id="AXN02707.1"/>
    </source>
</evidence>
<evidence type="ECO:0000256" key="4">
    <source>
        <dbReference type="HAMAP-Rule" id="MF_00171"/>
    </source>
</evidence>
<proteinExistence type="inferred from homology"/>
<dbReference type="GO" id="GO:0003723">
    <property type="term" value="F:RNA binding"/>
    <property type="evidence" value="ECO:0007669"/>
    <property type="project" value="InterPro"/>
</dbReference>
<dbReference type="InterPro" id="IPR020097">
    <property type="entry name" value="PsdUridine_synth_TruA_a/b_dom"/>
</dbReference>
<evidence type="ECO:0000256" key="1">
    <source>
        <dbReference type="ARBA" id="ARBA00009375"/>
    </source>
</evidence>
<dbReference type="EC" id="5.4.99.12" evidence="4"/>
<comment type="function">
    <text evidence="4">Formation of pseudouridine at positions 38, 39 and 40 in the anticodon stem and loop of transfer RNAs.</text>
</comment>
<protein>
    <recommendedName>
        <fullName evidence="4">tRNA pseudouridine synthase A</fullName>
        <ecNumber evidence="4">5.4.99.12</ecNumber>
    </recommendedName>
    <alternativeName>
        <fullName evidence="4">tRNA pseudouridine(38-40) synthase</fullName>
    </alternativeName>
    <alternativeName>
        <fullName evidence="4">tRNA pseudouridylate synthase I</fullName>
    </alternativeName>
    <alternativeName>
        <fullName evidence="4">tRNA-uridine isomerase I</fullName>
    </alternativeName>
</protein>
<reference evidence="9 10" key="1">
    <citation type="submission" date="2018-03" db="EMBL/GenBank/DDBJ databases">
        <title>A parallel universe: an anciently diverged bacterial symbiosis in a Hawaiian planthopper (Hemiptera: Cixiidae) reveals rearranged nutritional responsibilities.</title>
        <authorList>
            <person name="Bennett G."/>
            <person name="Mao M."/>
        </authorList>
    </citation>
    <scope>NUCLEOTIDE SEQUENCE [LARGE SCALE GENOMIC DNA]</scope>
    <source>
        <strain evidence="9 10">OLIH</strain>
    </source>
</reference>
<keyword evidence="3 4" id="KW-0413">Isomerase</keyword>
<dbReference type="RefSeq" id="WP_158380410.1">
    <property type="nucleotide sequence ID" value="NZ_CP028359.1"/>
</dbReference>
<dbReference type="GO" id="GO:0160147">
    <property type="term" value="F:tRNA pseudouridine(38-40) synthase activity"/>
    <property type="evidence" value="ECO:0007669"/>
    <property type="project" value="UniProtKB-EC"/>
</dbReference>
<dbReference type="OrthoDB" id="9811823at2"/>
<accession>A0A346E152</accession>
<feature type="binding site" evidence="4 6">
    <location>
        <position position="113"/>
    </location>
    <ligand>
        <name>substrate</name>
    </ligand>
</feature>
<dbReference type="Gene3D" id="3.30.70.580">
    <property type="entry name" value="Pseudouridine synthase I, catalytic domain, N-terminal subdomain"/>
    <property type="match status" value="1"/>
</dbReference>
<evidence type="ECO:0000259" key="8">
    <source>
        <dbReference type="Pfam" id="PF01416"/>
    </source>
</evidence>
<dbReference type="PANTHER" id="PTHR11142">
    <property type="entry name" value="PSEUDOURIDYLATE SYNTHASE"/>
    <property type="match status" value="1"/>
</dbReference>
<dbReference type="Gene3D" id="3.30.70.660">
    <property type="entry name" value="Pseudouridine synthase I, catalytic domain, C-terminal subdomain"/>
    <property type="match status" value="1"/>
</dbReference>
<sequence>MRYFLELSYNGKYFSGWQIQKSKHKKQISIQDTLAKCIALILRKNISILGASRTDTGVNAIQMFAHFDSVKVLKTKKFVNKINILLPNYIVIRNIIQVKTNASARYDVISRHYQYRINLGRGPFSYNYLKFPFRKINYGIMNKAGFILKNLDDFSPFGKKISPNSLNLCKLYYFTWRIRNRVLYIDLIANRFLRNMVRRIIGTFLYLGIGKINMLEFCSFIKKQKKILSCPSVPAKGLYLVRVRYPKSIFLESCKRTLFKPV</sequence>
<dbReference type="InterPro" id="IPR020103">
    <property type="entry name" value="PsdUridine_synth_cat_dom_sf"/>
</dbReference>
<keyword evidence="2 4" id="KW-0819">tRNA processing</keyword>
<dbReference type="Pfam" id="PF01416">
    <property type="entry name" value="PseudoU_synth_1"/>
    <property type="match status" value="1"/>
</dbReference>
<dbReference type="HAMAP" id="MF_00171">
    <property type="entry name" value="TruA"/>
    <property type="match status" value="1"/>
</dbReference>
<evidence type="ECO:0000256" key="6">
    <source>
        <dbReference type="PIRSR" id="PIRSR001430-2"/>
    </source>
</evidence>
<dbReference type="Proteomes" id="UP000257017">
    <property type="component" value="Chromosome"/>
</dbReference>
<dbReference type="InterPro" id="IPR020095">
    <property type="entry name" value="PsdUridine_synth_TruA_C"/>
</dbReference>
<evidence type="ECO:0000256" key="3">
    <source>
        <dbReference type="ARBA" id="ARBA00023235"/>
    </source>
</evidence>
<comment type="caution">
    <text evidence="4">Lacks conserved residue(s) required for the propagation of feature annotation.</text>
</comment>
<dbReference type="PIRSF" id="PIRSF001430">
    <property type="entry name" value="tRNA_psdUrid_synth"/>
    <property type="match status" value="1"/>
</dbReference>
<comment type="subunit">
    <text evidence="4">Homodimer.</text>
</comment>
<dbReference type="InterPro" id="IPR020094">
    <property type="entry name" value="TruA/RsuA/RluB/E/F_N"/>
</dbReference>
<organism evidence="9 10">
    <name type="scientific">Candidatus Karelsulcia muelleri</name>
    <dbReference type="NCBI Taxonomy" id="336810"/>
    <lineage>
        <taxon>Bacteria</taxon>
        <taxon>Pseudomonadati</taxon>
        <taxon>Bacteroidota</taxon>
        <taxon>Flavobacteriia</taxon>
        <taxon>Flavobacteriales</taxon>
        <taxon>Candidatus Karelsulcia</taxon>
    </lineage>
</organism>
<dbReference type="EMBL" id="CP028359">
    <property type="protein sequence ID" value="AXN02707.1"/>
    <property type="molecule type" value="Genomic_DNA"/>
</dbReference>
<feature type="domain" description="Pseudouridine synthase I TruA alpha/beta" evidence="8">
    <location>
        <begin position="153"/>
        <end position="246"/>
    </location>
</feature>
<dbReference type="AlphaFoldDB" id="A0A346E152"/>
<comment type="similarity">
    <text evidence="1 4 7">Belongs to the tRNA pseudouridine synthase TruA family.</text>
</comment>
<feature type="active site" description="Nucleophile" evidence="4 5">
    <location>
        <position position="55"/>
    </location>
</feature>
<evidence type="ECO:0000313" key="10">
    <source>
        <dbReference type="Proteomes" id="UP000257017"/>
    </source>
</evidence>
<gene>
    <name evidence="4" type="primary">truA</name>
    <name evidence="9" type="ORF">C9I73_176</name>
</gene>
<dbReference type="GO" id="GO:0031119">
    <property type="term" value="P:tRNA pseudouridine synthesis"/>
    <property type="evidence" value="ECO:0007669"/>
    <property type="project" value="UniProtKB-UniRule"/>
</dbReference>